<evidence type="ECO:0000259" key="5">
    <source>
        <dbReference type="Pfam" id="PF00149"/>
    </source>
</evidence>
<evidence type="ECO:0000256" key="1">
    <source>
        <dbReference type="ARBA" id="ARBA00022722"/>
    </source>
</evidence>
<dbReference type="GO" id="GO:0006260">
    <property type="term" value="P:DNA replication"/>
    <property type="evidence" value="ECO:0007669"/>
    <property type="project" value="UniProtKB-KW"/>
</dbReference>
<comment type="caution">
    <text evidence="6">The sequence shown here is derived from an EMBL/GenBank/DDBJ whole genome shotgun (WGS) entry which is preliminary data.</text>
</comment>
<dbReference type="GO" id="GO:0004519">
    <property type="term" value="F:endonuclease activity"/>
    <property type="evidence" value="ECO:0007669"/>
    <property type="project" value="UniProtKB-KW"/>
</dbReference>
<evidence type="ECO:0000313" key="7">
    <source>
        <dbReference type="Proteomes" id="UP000280825"/>
    </source>
</evidence>
<keyword evidence="4" id="KW-0233">DNA recombination</keyword>
<protein>
    <recommendedName>
        <fullName evidence="4">Nuclease SbcCD subunit D</fullName>
    </recommendedName>
</protein>
<comment type="similarity">
    <text evidence="4">Belongs to the SbcD family.</text>
</comment>
<evidence type="ECO:0000256" key="4">
    <source>
        <dbReference type="RuleBase" id="RU363069"/>
    </source>
</evidence>
<organism evidence="6 7">
    <name type="scientific">Flavobacterium bomense</name>
    <dbReference type="NCBI Taxonomy" id="2497483"/>
    <lineage>
        <taxon>Bacteria</taxon>
        <taxon>Pseudomonadati</taxon>
        <taxon>Bacteroidota</taxon>
        <taxon>Flavobacteriia</taxon>
        <taxon>Flavobacteriales</taxon>
        <taxon>Flavobacteriaceae</taxon>
        <taxon>Flavobacterium</taxon>
    </lineage>
</organism>
<dbReference type="Pfam" id="PF00149">
    <property type="entry name" value="Metallophos"/>
    <property type="match status" value="1"/>
</dbReference>
<comment type="function">
    <text evidence="4">SbcCD cleaves DNA hairpin structures. These structures can inhibit DNA replication and are intermediates in certain DNA recombination reactions. The complex acts as a 3'-&gt;5' double strand exonuclease that can open hairpins. It also has a 5' single-strand endonuclease activity.</text>
</comment>
<gene>
    <name evidence="4 6" type="primary">sbcD</name>
    <name evidence="6" type="ORF">EKL98_08335</name>
</gene>
<dbReference type="PANTHER" id="PTHR30337:SF0">
    <property type="entry name" value="NUCLEASE SBCCD SUBUNIT D"/>
    <property type="match status" value="1"/>
</dbReference>
<dbReference type="NCBIfam" id="TIGR00619">
    <property type="entry name" value="sbcd"/>
    <property type="match status" value="1"/>
</dbReference>
<reference evidence="6 7" key="1">
    <citation type="submission" date="2018-12" db="EMBL/GenBank/DDBJ databases">
        <title>Flavobacterium sp. nov., isolated from glacier ice.</title>
        <authorList>
            <person name="Liu Q."/>
            <person name="Xin Y.-H."/>
        </authorList>
    </citation>
    <scope>NUCLEOTIDE SEQUENCE [LARGE SCALE GENOMIC DNA]</scope>
    <source>
        <strain evidence="6 7">RB1N8</strain>
    </source>
</reference>
<evidence type="ECO:0000256" key="2">
    <source>
        <dbReference type="ARBA" id="ARBA00022801"/>
    </source>
</evidence>
<dbReference type="CDD" id="cd00840">
    <property type="entry name" value="MPP_Mre11_N"/>
    <property type="match status" value="1"/>
</dbReference>
<evidence type="ECO:0000256" key="3">
    <source>
        <dbReference type="ARBA" id="ARBA00022839"/>
    </source>
</evidence>
<dbReference type="SUPFAM" id="SSF56300">
    <property type="entry name" value="Metallo-dependent phosphatases"/>
    <property type="match status" value="1"/>
</dbReference>
<dbReference type="GO" id="GO:0008408">
    <property type="term" value="F:3'-5' exonuclease activity"/>
    <property type="evidence" value="ECO:0007669"/>
    <property type="project" value="InterPro"/>
</dbReference>
<keyword evidence="7" id="KW-1185">Reference proteome</keyword>
<feature type="domain" description="Calcineurin-like phosphoesterase" evidence="5">
    <location>
        <begin position="3"/>
        <end position="234"/>
    </location>
</feature>
<dbReference type="InterPro" id="IPR041796">
    <property type="entry name" value="Mre11_N"/>
</dbReference>
<dbReference type="PANTHER" id="PTHR30337">
    <property type="entry name" value="COMPONENT OF ATP-DEPENDENT DSDNA EXONUCLEASE"/>
    <property type="match status" value="1"/>
</dbReference>
<keyword evidence="4" id="KW-0255">Endonuclease</keyword>
<accession>A0A432CMP0</accession>
<dbReference type="Gene3D" id="3.60.21.10">
    <property type="match status" value="1"/>
</dbReference>
<keyword evidence="3 4" id="KW-0269">Exonuclease</keyword>
<keyword evidence="1 4" id="KW-0540">Nuclease</keyword>
<keyword evidence="2 4" id="KW-0378">Hydrolase</keyword>
<dbReference type="Proteomes" id="UP000280825">
    <property type="component" value="Unassembled WGS sequence"/>
</dbReference>
<dbReference type="InterPro" id="IPR029052">
    <property type="entry name" value="Metallo-depent_PP-like"/>
</dbReference>
<dbReference type="InterPro" id="IPR050535">
    <property type="entry name" value="DNA_Repair-Maintenance_Comp"/>
</dbReference>
<dbReference type="GO" id="GO:0006310">
    <property type="term" value="P:DNA recombination"/>
    <property type="evidence" value="ECO:0007669"/>
    <property type="project" value="UniProtKB-KW"/>
</dbReference>
<comment type="subunit">
    <text evidence="4">Heterodimer of SbcC and SbcD.</text>
</comment>
<dbReference type="EMBL" id="RYDJ01000007">
    <property type="protein sequence ID" value="RTZ04936.1"/>
    <property type="molecule type" value="Genomic_DNA"/>
</dbReference>
<sequence>MSLKIIHTADWHLGQTFLQKSRIEEHQYFIEWLLKTIQTQAIDAIIIAGDVFDVSSPSVEAINKYHYFLLEAYNLNVQVIIIGGNHDSASRLNSYKDIFKILNVSIVGGDLNNVGELIPVYKRGTTNAAAVIAAVPYLRDGDIRKIIEGETVNEAHGLFTSEVKKHYDNLLKQAKTNYPGVPVIGTAHLYVTGCILSEPAEKRMHSLVGTLGQIPSSVFSAGYDYIAMGHIHKPQMVQHPDNVIAKYAGSPIPLSFNERNDLKEITVLTIADNKIAHESLSIPLQRSVIRFEGKADEIIEKIKLHKPSQVLPTWAEIIITEAVNFIDFNNEINDLCIDRKIEILNRTTKYTSINNQSIREEYIAGTDNNPLDNIPKIFTIRCEKKGMNEESIAGIMPLFMQILNEINNTH</sequence>
<dbReference type="InterPro" id="IPR004593">
    <property type="entry name" value="SbcD"/>
</dbReference>
<keyword evidence="4" id="KW-0235">DNA replication</keyword>
<proteinExistence type="inferred from homology"/>
<dbReference type="InterPro" id="IPR004843">
    <property type="entry name" value="Calcineurin-like_PHP"/>
</dbReference>
<dbReference type="RefSeq" id="WP_126554293.1">
    <property type="nucleotide sequence ID" value="NZ_RYDJ01000007.1"/>
</dbReference>
<evidence type="ECO:0000313" key="6">
    <source>
        <dbReference type="EMBL" id="RTZ04936.1"/>
    </source>
</evidence>
<name>A0A432CMP0_9FLAO</name>
<dbReference type="AlphaFoldDB" id="A0A432CMP0"/>